<reference evidence="2" key="1">
    <citation type="submission" date="2023-03" db="EMBL/GenBank/DDBJ databases">
        <authorList>
            <person name="Steffen K."/>
            <person name="Cardenas P."/>
        </authorList>
    </citation>
    <scope>NUCLEOTIDE SEQUENCE</scope>
</reference>
<comment type="caution">
    <text evidence="2">The sequence shown here is derived from an EMBL/GenBank/DDBJ whole genome shotgun (WGS) entry which is preliminary data.</text>
</comment>
<evidence type="ECO:0000313" key="2">
    <source>
        <dbReference type="EMBL" id="CAI8033089.1"/>
    </source>
</evidence>
<keyword evidence="1" id="KW-1133">Transmembrane helix</keyword>
<feature type="transmembrane region" description="Helical" evidence="1">
    <location>
        <begin position="25"/>
        <end position="52"/>
    </location>
</feature>
<proteinExistence type="predicted"/>
<keyword evidence="3" id="KW-1185">Reference proteome</keyword>
<organism evidence="2 3">
    <name type="scientific">Geodia barretti</name>
    <name type="common">Barrett's horny sponge</name>
    <dbReference type="NCBI Taxonomy" id="519541"/>
    <lineage>
        <taxon>Eukaryota</taxon>
        <taxon>Metazoa</taxon>
        <taxon>Porifera</taxon>
        <taxon>Demospongiae</taxon>
        <taxon>Heteroscleromorpha</taxon>
        <taxon>Tetractinellida</taxon>
        <taxon>Astrophorina</taxon>
        <taxon>Geodiidae</taxon>
        <taxon>Geodia</taxon>
    </lineage>
</organism>
<accession>A0AA35SP16</accession>
<dbReference type="AlphaFoldDB" id="A0AA35SP16"/>
<gene>
    <name evidence="2" type="ORF">GBAR_LOCUS18667</name>
</gene>
<name>A0AA35SP16_GEOBA</name>
<keyword evidence="1" id="KW-0812">Transmembrane</keyword>
<evidence type="ECO:0000256" key="1">
    <source>
        <dbReference type="SAM" id="Phobius"/>
    </source>
</evidence>
<protein>
    <submittedName>
        <fullName evidence="2">Uncharacterized protein</fullName>
    </submittedName>
</protein>
<keyword evidence="1" id="KW-0472">Membrane</keyword>
<sequence>MSLPGAVQFFSNEPLNGERQTTQALFGLLGALPLAAAIGVATGAFTCLFMFYDSDVPGDFPPTPVSPRKATE</sequence>
<evidence type="ECO:0000313" key="3">
    <source>
        <dbReference type="Proteomes" id="UP001174909"/>
    </source>
</evidence>
<dbReference type="EMBL" id="CASHTH010002642">
    <property type="protein sequence ID" value="CAI8033089.1"/>
    <property type="molecule type" value="Genomic_DNA"/>
</dbReference>
<dbReference type="Proteomes" id="UP001174909">
    <property type="component" value="Unassembled WGS sequence"/>
</dbReference>